<feature type="compositionally biased region" description="Acidic residues" evidence="1">
    <location>
        <begin position="395"/>
        <end position="407"/>
    </location>
</feature>
<sequence>MQALLRNLDQRQQSAWQAHATCGASGDALLDDDYEAALDDREVSAEVAAHLRSVRESLGAALRGALAAPQRQDRSARVVLVANACCQAAGAAGPNPIPDLDEGAEEACYAARGAGRDSGASFMAALVRAAPHLRELGWDISVQGCGGMVDNAEFIIADAAVMPDLFSSHPKSLFVVMDTSAAGTLAPDLARAAAHPRILAVLKPAALADPAAHNGPLLAGASHLAHLPGAKDLPGYEAARQPALSALAAAKVRAMLSHAHRFRFPLACGGAPEDLRGGLPSYAAYIAALLDTKVVVSPYGAGEWAPGDLEALLCGCLLVKPRPAALAAYPPPLRAGHALVGTAADWHGIGGVLLDALEDLPAAQRIADRGALVLLEASDPRRYAADIDGLLGAEDDADGVDLGEDPGGEFADFQGETGREAG</sequence>
<name>A0AAW1S1L7_9CHLO</name>
<dbReference type="Proteomes" id="UP001445335">
    <property type="component" value="Unassembled WGS sequence"/>
</dbReference>
<feature type="region of interest" description="Disordered" evidence="1">
    <location>
        <begin position="395"/>
        <end position="422"/>
    </location>
</feature>
<reference evidence="2 3" key="1">
    <citation type="journal article" date="2024" name="Nat. Commun.">
        <title>Phylogenomics reveals the evolutionary origins of lichenization in chlorophyte algae.</title>
        <authorList>
            <person name="Puginier C."/>
            <person name="Libourel C."/>
            <person name="Otte J."/>
            <person name="Skaloud P."/>
            <person name="Haon M."/>
            <person name="Grisel S."/>
            <person name="Petersen M."/>
            <person name="Berrin J.G."/>
            <person name="Delaux P.M."/>
            <person name="Dal Grande F."/>
            <person name="Keller J."/>
        </authorList>
    </citation>
    <scope>NUCLEOTIDE SEQUENCE [LARGE SCALE GENOMIC DNA]</scope>
    <source>
        <strain evidence="2 3">SAG 245.80</strain>
    </source>
</reference>
<keyword evidence="3" id="KW-1185">Reference proteome</keyword>
<accession>A0AAW1S1L7</accession>
<dbReference type="AlphaFoldDB" id="A0AAW1S1L7"/>
<comment type="caution">
    <text evidence="2">The sequence shown here is derived from an EMBL/GenBank/DDBJ whole genome shotgun (WGS) entry which is preliminary data.</text>
</comment>
<evidence type="ECO:0000256" key="1">
    <source>
        <dbReference type="SAM" id="MobiDB-lite"/>
    </source>
</evidence>
<dbReference type="EMBL" id="JALJOU010000016">
    <property type="protein sequence ID" value="KAK9839508.1"/>
    <property type="molecule type" value="Genomic_DNA"/>
</dbReference>
<proteinExistence type="predicted"/>
<gene>
    <name evidence="2" type="ORF">WJX81_006252</name>
</gene>
<evidence type="ECO:0000313" key="3">
    <source>
        <dbReference type="Proteomes" id="UP001445335"/>
    </source>
</evidence>
<evidence type="ECO:0000313" key="2">
    <source>
        <dbReference type="EMBL" id="KAK9839508.1"/>
    </source>
</evidence>
<organism evidence="2 3">
    <name type="scientific">Elliptochloris bilobata</name>
    <dbReference type="NCBI Taxonomy" id="381761"/>
    <lineage>
        <taxon>Eukaryota</taxon>
        <taxon>Viridiplantae</taxon>
        <taxon>Chlorophyta</taxon>
        <taxon>core chlorophytes</taxon>
        <taxon>Trebouxiophyceae</taxon>
        <taxon>Trebouxiophyceae incertae sedis</taxon>
        <taxon>Elliptochloris clade</taxon>
        <taxon>Elliptochloris</taxon>
    </lineage>
</organism>
<protein>
    <submittedName>
        <fullName evidence="2">Uncharacterized protein</fullName>
    </submittedName>
</protein>